<dbReference type="EMBL" id="FBVY01000037">
    <property type="protein sequence ID" value="CUW99988.1"/>
    <property type="molecule type" value="Genomic_DNA"/>
</dbReference>
<dbReference type="AlphaFoldDB" id="A0A9W5B5V4"/>
<evidence type="ECO:0000313" key="3">
    <source>
        <dbReference type="Proteomes" id="UP000191933"/>
    </source>
</evidence>
<comment type="caution">
    <text evidence="2">The sequence shown here is derived from an EMBL/GenBank/DDBJ whole genome shotgun (WGS) entry which is preliminary data.</text>
</comment>
<proteinExistence type="predicted"/>
<evidence type="ECO:0000256" key="1">
    <source>
        <dbReference type="SAM" id="MobiDB-lite"/>
    </source>
</evidence>
<gene>
    <name evidence="2" type="ORF">AGR2A_Lc80087</name>
</gene>
<name>A0A9W5B5V4_9HYPH</name>
<keyword evidence="3" id="KW-1185">Reference proteome</keyword>
<evidence type="ECO:0000313" key="2">
    <source>
        <dbReference type="EMBL" id="CUW99988.1"/>
    </source>
</evidence>
<feature type="compositionally biased region" description="Polar residues" evidence="1">
    <location>
        <begin position="9"/>
        <end position="20"/>
    </location>
</feature>
<organism evidence="2 3">
    <name type="scientific">Agrobacterium genomosp. 2 str. CFBP 5494</name>
    <dbReference type="NCBI Taxonomy" id="1183436"/>
    <lineage>
        <taxon>Bacteria</taxon>
        <taxon>Pseudomonadati</taxon>
        <taxon>Pseudomonadota</taxon>
        <taxon>Alphaproteobacteria</taxon>
        <taxon>Hyphomicrobiales</taxon>
        <taxon>Rhizobiaceae</taxon>
        <taxon>Rhizobium/Agrobacterium group</taxon>
        <taxon>Agrobacterium</taxon>
        <taxon>Agrobacterium tumefaciens complex</taxon>
    </lineage>
</organism>
<sequence>MQFRDTIKRVTSFSIETGTPTAKGADDDQGYQGPAPRYLDGVGCAAEQQLLHRYARPAPGKEDRQLRRAKRLSPLLR</sequence>
<protein>
    <submittedName>
        <fullName evidence="2">Uncharacterized protein</fullName>
    </submittedName>
</protein>
<accession>A0A9W5B5V4</accession>
<reference evidence="2 3" key="1">
    <citation type="submission" date="2016-01" db="EMBL/GenBank/DDBJ databases">
        <authorList>
            <person name="Regsiter A."/>
            <person name="william w."/>
        </authorList>
    </citation>
    <scope>NUCLEOTIDE SEQUENCE [LARGE SCALE GENOMIC DNA]</scope>
    <source>
        <strain evidence="2 3">CFBP 5494</strain>
    </source>
</reference>
<feature type="region of interest" description="Disordered" evidence="1">
    <location>
        <begin position="1"/>
        <end position="36"/>
    </location>
</feature>
<dbReference type="Proteomes" id="UP000191933">
    <property type="component" value="Unassembled WGS sequence"/>
</dbReference>
<feature type="region of interest" description="Disordered" evidence="1">
    <location>
        <begin position="53"/>
        <end position="77"/>
    </location>
</feature>